<evidence type="ECO:0000313" key="2">
    <source>
        <dbReference type="Proteomes" id="UP000617734"/>
    </source>
</evidence>
<gene>
    <name evidence="1" type="ORF">GCM10018781_56490</name>
</gene>
<keyword evidence="2" id="KW-1185">Reference proteome</keyword>
<comment type="caution">
    <text evidence="1">The sequence shown here is derived from an EMBL/GenBank/DDBJ whole genome shotgun (WGS) entry which is preliminary data.</text>
</comment>
<reference evidence="1" key="2">
    <citation type="submission" date="2020-09" db="EMBL/GenBank/DDBJ databases">
        <authorList>
            <person name="Sun Q."/>
            <person name="Ohkuma M."/>
        </authorList>
    </citation>
    <scope>NUCLEOTIDE SEQUENCE</scope>
    <source>
        <strain evidence="1">JCM 4646</strain>
    </source>
</reference>
<protein>
    <submittedName>
        <fullName evidence="1">Uncharacterized protein</fullName>
    </submittedName>
</protein>
<sequence length="69" mass="6935">MVALQFVAVGGLTVKVLVAVHLSRAGSSADGGGRSARPRSGSALIEPVAVEVVDQCGLLSEHLVAVIGR</sequence>
<organism evidence="1 2">
    <name type="scientific">Kitasatospora indigofera</name>
    <dbReference type="NCBI Taxonomy" id="67307"/>
    <lineage>
        <taxon>Bacteria</taxon>
        <taxon>Bacillati</taxon>
        <taxon>Actinomycetota</taxon>
        <taxon>Actinomycetes</taxon>
        <taxon>Kitasatosporales</taxon>
        <taxon>Streptomycetaceae</taxon>
        <taxon>Kitasatospora</taxon>
    </lineage>
</organism>
<accession>A0A919G8B9</accession>
<dbReference type="Proteomes" id="UP000617734">
    <property type="component" value="Unassembled WGS sequence"/>
</dbReference>
<proteinExistence type="predicted"/>
<name>A0A919G8B9_9ACTN</name>
<evidence type="ECO:0000313" key="1">
    <source>
        <dbReference type="EMBL" id="GHH79125.1"/>
    </source>
</evidence>
<dbReference type="EMBL" id="BNBO01000040">
    <property type="protein sequence ID" value="GHH79125.1"/>
    <property type="molecule type" value="Genomic_DNA"/>
</dbReference>
<dbReference type="AlphaFoldDB" id="A0A919G8B9"/>
<reference evidence="1" key="1">
    <citation type="journal article" date="2014" name="Int. J. Syst. Evol. Microbiol.">
        <title>Complete genome sequence of Corynebacterium casei LMG S-19264T (=DSM 44701T), isolated from a smear-ripened cheese.</title>
        <authorList>
            <consortium name="US DOE Joint Genome Institute (JGI-PGF)"/>
            <person name="Walter F."/>
            <person name="Albersmeier A."/>
            <person name="Kalinowski J."/>
            <person name="Ruckert C."/>
        </authorList>
    </citation>
    <scope>NUCLEOTIDE SEQUENCE</scope>
    <source>
        <strain evidence="1">JCM 4646</strain>
    </source>
</reference>